<dbReference type="Pfam" id="PF00899">
    <property type="entry name" value="ThiF"/>
    <property type="match status" value="1"/>
</dbReference>
<dbReference type="PANTHER" id="PTHR10953:SF102">
    <property type="entry name" value="ADENYLYLTRANSFERASE AND SULFURTRANSFERASE MOCS3"/>
    <property type="match status" value="1"/>
</dbReference>
<evidence type="ECO:0000313" key="3">
    <source>
        <dbReference type="EMBL" id="MBO0332702.1"/>
    </source>
</evidence>
<accession>A0ABS3F2W0</accession>
<dbReference type="CDD" id="cd00757">
    <property type="entry name" value="ThiF_MoeB_HesA_family"/>
    <property type="match status" value="1"/>
</dbReference>
<name>A0ABS3F2W0_9PROT</name>
<dbReference type="InterPro" id="IPR045886">
    <property type="entry name" value="ThiF/MoeB/HesA"/>
</dbReference>
<dbReference type="Gene3D" id="3.40.50.720">
    <property type="entry name" value="NAD(P)-binding Rossmann-like Domain"/>
    <property type="match status" value="1"/>
</dbReference>
<dbReference type="InterPro" id="IPR035985">
    <property type="entry name" value="Ubiquitin-activating_enz"/>
</dbReference>
<dbReference type="RefSeq" id="WP_207042387.1">
    <property type="nucleotide sequence ID" value="NZ_JAFLNC010000001.1"/>
</dbReference>
<comment type="caution">
    <text evidence="3">The sequence shown here is derived from an EMBL/GenBank/DDBJ whole genome shotgun (WGS) entry which is preliminary data.</text>
</comment>
<gene>
    <name evidence="3" type="primary">moeB</name>
    <name evidence="3" type="ORF">J0X12_03695</name>
</gene>
<dbReference type="SUPFAM" id="SSF69572">
    <property type="entry name" value="Activating enzymes of the ubiquitin-like proteins"/>
    <property type="match status" value="1"/>
</dbReference>
<dbReference type="PANTHER" id="PTHR10953">
    <property type="entry name" value="UBIQUITIN-ACTIVATING ENZYME E1"/>
    <property type="match status" value="1"/>
</dbReference>
<dbReference type="Proteomes" id="UP000664761">
    <property type="component" value="Unassembled WGS sequence"/>
</dbReference>
<keyword evidence="3" id="KW-0808">Transferase</keyword>
<keyword evidence="1" id="KW-0472">Membrane</keyword>
<evidence type="ECO:0000313" key="4">
    <source>
        <dbReference type="Proteomes" id="UP000664761"/>
    </source>
</evidence>
<dbReference type="EMBL" id="JAFLNC010000001">
    <property type="protein sequence ID" value="MBO0332702.1"/>
    <property type="molecule type" value="Genomic_DNA"/>
</dbReference>
<evidence type="ECO:0000256" key="1">
    <source>
        <dbReference type="SAM" id="Phobius"/>
    </source>
</evidence>
<organism evidence="3 4">
    <name type="scientific">Sneathiella sedimenti</name>
    <dbReference type="NCBI Taxonomy" id="2816034"/>
    <lineage>
        <taxon>Bacteria</taxon>
        <taxon>Pseudomonadati</taxon>
        <taxon>Pseudomonadota</taxon>
        <taxon>Alphaproteobacteria</taxon>
        <taxon>Sneathiellales</taxon>
        <taxon>Sneathiellaceae</taxon>
        <taxon>Sneathiella</taxon>
    </lineage>
</organism>
<dbReference type="NCBIfam" id="NF004281">
    <property type="entry name" value="PRK05690.1"/>
    <property type="match status" value="1"/>
</dbReference>
<keyword evidence="1" id="KW-1133">Transmembrane helix</keyword>
<evidence type="ECO:0000259" key="2">
    <source>
        <dbReference type="Pfam" id="PF00899"/>
    </source>
</evidence>
<keyword evidence="1" id="KW-0812">Transmembrane</keyword>
<keyword evidence="3" id="KW-0548">Nucleotidyltransferase</keyword>
<sequence>MALSDDQLDRYARHIILREIGGAGQQKLLRSKVLIVGAGGLGSPMLLYLAAAGVGTIGIIDDDVVDLSNLQRQIAHGTADIGVAKVRSAAEAAAEINPDVKVIEYHARLTAENIEEIIADYDLVTDGTDNFEIRFLLNDACYFAKKPLVSGAILQFDGQITTFKPYEEGANPCYRCLFPVPPPPDVAQTCGEAGVLGALAGVVGTLQAVEVVKELLTIGEGLSGRLLLYDALAAEVRKIKIPRDPACPLCSNNPTITDLSAHRHMK</sequence>
<dbReference type="GO" id="GO:0016779">
    <property type="term" value="F:nucleotidyltransferase activity"/>
    <property type="evidence" value="ECO:0007669"/>
    <property type="project" value="UniProtKB-KW"/>
</dbReference>
<protein>
    <submittedName>
        <fullName evidence="3">Molybdopterin-synthase adenylyltransferase MoeB</fullName>
    </submittedName>
</protein>
<keyword evidence="4" id="KW-1185">Reference proteome</keyword>
<reference evidence="3 4" key="1">
    <citation type="submission" date="2021-03" db="EMBL/GenBank/DDBJ databases">
        <title>Sneathiella sp. CAU 1612 isolated from Kang Won-do.</title>
        <authorList>
            <person name="Kim W."/>
        </authorList>
    </citation>
    <scope>NUCLEOTIDE SEQUENCE [LARGE SCALE GENOMIC DNA]</scope>
    <source>
        <strain evidence="3 4">CAU 1612</strain>
    </source>
</reference>
<feature type="domain" description="THIF-type NAD/FAD binding fold" evidence="2">
    <location>
        <begin position="11"/>
        <end position="248"/>
    </location>
</feature>
<feature type="transmembrane region" description="Helical" evidence="1">
    <location>
        <begin position="33"/>
        <end position="60"/>
    </location>
</feature>
<proteinExistence type="predicted"/>
<dbReference type="InterPro" id="IPR000594">
    <property type="entry name" value="ThiF_NAD_FAD-bd"/>
</dbReference>